<evidence type="ECO:0000256" key="1">
    <source>
        <dbReference type="SAM" id="MobiDB-lite"/>
    </source>
</evidence>
<accession>A0ABR3DHH8</accession>
<reference evidence="2 3" key="1">
    <citation type="submission" date="2023-09" db="EMBL/GenBank/DDBJ databases">
        <title>Multi-omics analysis of a traditional fermented food reveals byproduct-associated fungal strains for waste-to-food upcycling.</title>
        <authorList>
            <consortium name="Lawrence Berkeley National Laboratory"/>
            <person name="Rekdal V.M."/>
            <person name="Villalobos-Escobedo J.M."/>
            <person name="Rodriguez-Valeron N."/>
            <person name="Garcia M.O."/>
            <person name="Vasquez D.P."/>
            <person name="Damayanti I."/>
            <person name="Sorensen P.M."/>
            <person name="Baidoo E.E."/>
            <person name="De Carvalho A.C."/>
            <person name="Riley R."/>
            <person name="Lipzen A."/>
            <person name="He G."/>
            <person name="Yan M."/>
            <person name="Haridas S."/>
            <person name="Daum C."/>
            <person name="Yoshinaga Y."/>
            <person name="Ng V."/>
            <person name="Grigoriev I.V."/>
            <person name="Munk R."/>
            <person name="Nuraida L."/>
            <person name="Wijaya C.H."/>
            <person name="Morales P.-C."/>
            <person name="Keasling J.D."/>
        </authorList>
    </citation>
    <scope>NUCLEOTIDE SEQUENCE [LARGE SCALE GENOMIC DNA]</scope>
    <source>
        <strain evidence="2 3">FGSC 2613</strain>
    </source>
</reference>
<organism evidence="2 3">
    <name type="scientific">Neurospora intermedia</name>
    <dbReference type="NCBI Taxonomy" id="5142"/>
    <lineage>
        <taxon>Eukaryota</taxon>
        <taxon>Fungi</taxon>
        <taxon>Dikarya</taxon>
        <taxon>Ascomycota</taxon>
        <taxon>Pezizomycotina</taxon>
        <taxon>Sordariomycetes</taxon>
        <taxon>Sordariomycetidae</taxon>
        <taxon>Sordariales</taxon>
        <taxon>Sordariaceae</taxon>
        <taxon>Neurospora</taxon>
    </lineage>
</organism>
<dbReference type="EMBL" id="JAVLET010000003">
    <property type="protein sequence ID" value="KAL0471718.1"/>
    <property type="molecule type" value="Genomic_DNA"/>
</dbReference>
<dbReference type="Proteomes" id="UP001451303">
    <property type="component" value="Unassembled WGS sequence"/>
</dbReference>
<evidence type="ECO:0000313" key="3">
    <source>
        <dbReference type="Proteomes" id="UP001451303"/>
    </source>
</evidence>
<comment type="caution">
    <text evidence="2">The sequence shown here is derived from an EMBL/GenBank/DDBJ whole genome shotgun (WGS) entry which is preliminary data.</text>
</comment>
<feature type="region of interest" description="Disordered" evidence="1">
    <location>
        <begin position="1"/>
        <end position="31"/>
    </location>
</feature>
<evidence type="ECO:0000313" key="2">
    <source>
        <dbReference type="EMBL" id="KAL0471718.1"/>
    </source>
</evidence>
<gene>
    <name evidence="2" type="ORF">QR685DRAFT_519929</name>
</gene>
<sequence length="166" mass="17759">MGTVAHSQGRAIKTRLSGTSHGTGFHFESEDNRLGRASRRLARGLLQILQPLGTPMSIENGVDPASPVSGCAPLWRDRSGLHKESTASTMALNGTRDLLRSGQGPITPLTARTLCASMRLGRLFFFSSLLNGHSRTFTLQVGTPSSLFDSLSSTVNTPHTTPVSQE</sequence>
<proteinExistence type="predicted"/>
<keyword evidence="3" id="KW-1185">Reference proteome</keyword>
<protein>
    <submittedName>
        <fullName evidence="2">Uncharacterized protein</fullName>
    </submittedName>
</protein>
<name>A0ABR3DHH8_NEUIN</name>